<dbReference type="InterPro" id="IPR033116">
    <property type="entry name" value="TRYPSIN_SER"/>
</dbReference>
<dbReference type="InterPro" id="IPR009003">
    <property type="entry name" value="Peptidase_S1_PA"/>
</dbReference>
<reference evidence="8" key="1">
    <citation type="submission" date="2022-03" db="EMBL/GenBank/DDBJ databases">
        <authorList>
            <person name="Martin H S."/>
        </authorList>
    </citation>
    <scope>NUCLEOTIDE SEQUENCE</scope>
</reference>
<keyword evidence="4 6" id="KW-0720">Serine protease</keyword>
<keyword evidence="2 6" id="KW-0645">Protease</keyword>
<keyword evidence="5" id="KW-1015">Disulfide bond</keyword>
<evidence type="ECO:0000256" key="3">
    <source>
        <dbReference type="ARBA" id="ARBA00022801"/>
    </source>
</evidence>
<evidence type="ECO:0000256" key="4">
    <source>
        <dbReference type="ARBA" id="ARBA00022825"/>
    </source>
</evidence>
<comment type="similarity">
    <text evidence="1">Belongs to the peptidase S1 family.</text>
</comment>
<feature type="domain" description="Peptidase S1" evidence="7">
    <location>
        <begin position="12"/>
        <end position="249"/>
    </location>
</feature>
<sequence length="249" mass="26657">MDIFLSEEQSRIVGGSQAVTHSSFPYQAGIIATLTTGWTSICGGALISNSRILTAAHCWWDGQSQARRFTIVLGSLRIFSGGVRVETTEVVTHPSWNTNEITHDIAVVKIPAVDFNNEIQSIPLPTISEVNENFAGLTGTASGYGKTSDAQSSFPTTTTLHHVSVSIIANSVCQKSFNVPIHGSHLCTDGARGVGTCDGDSGGPLTVVWRNRRILVGIVSFGLGNGCQRGYPSVYSRVTAFWTWINANL</sequence>
<gene>
    <name evidence="8" type="ORF">IPOD504_LOCUS6927</name>
</gene>
<dbReference type="PROSITE" id="PS00134">
    <property type="entry name" value="TRYPSIN_HIS"/>
    <property type="match status" value="1"/>
</dbReference>
<keyword evidence="9" id="KW-1185">Reference proteome</keyword>
<dbReference type="CDD" id="cd00190">
    <property type="entry name" value="Tryp_SPc"/>
    <property type="match status" value="1"/>
</dbReference>
<dbReference type="PANTHER" id="PTHR24276:SF98">
    <property type="entry name" value="FI18310P1-RELATED"/>
    <property type="match status" value="1"/>
</dbReference>
<dbReference type="EMBL" id="OW152831">
    <property type="protein sequence ID" value="CAH2049567.1"/>
    <property type="molecule type" value="Genomic_DNA"/>
</dbReference>
<dbReference type="PANTHER" id="PTHR24276">
    <property type="entry name" value="POLYSERASE-RELATED"/>
    <property type="match status" value="1"/>
</dbReference>
<dbReference type="SUPFAM" id="SSF50494">
    <property type="entry name" value="Trypsin-like serine proteases"/>
    <property type="match status" value="1"/>
</dbReference>
<name>A0ABN8I6K8_9NEOP</name>
<evidence type="ECO:0000313" key="9">
    <source>
        <dbReference type="Proteomes" id="UP000837857"/>
    </source>
</evidence>
<evidence type="ECO:0000313" key="8">
    <source>
        <dbReference type="EMBL" id="CAH2049567.1"/>
    </source>
</evidence>
<dbReference type="SMART" id="SM00020">
    <property type="entry name" value="Tryp_SPc"/>
    <property type="match status" value="1"/>
</dbReference>
<dbReference type="Pfam" id="PF00089">
    <property type="entry name" value="Trypsin"/>
    <property type="match status" value="1"/>
</dbReference>
<dbReference type="InterPro" id="IPR001254">
    <property type="entry name" value="Trypsin_dom"/>
</dbReference>
<proteinExistence type="inferred from homology"/>
<evidence type="ECO:0000256" key="1">
    <source>
        <dbReference type="ARBA" id="ARBA00007664"/>
    </source>
</evidence>
<dbReference type="InterPro" id="IPR043504">
    <property type="entry name" value="Peptidase_S1_PA_chymotrypsin"/>
</dbReference>
<dbReference type="InterPro" id="IPR050430">
    <property type="entry name" value="Peptidase_S1"/>
</dbReference>
<evidence type="ECO:0000256" key="5">
    <source>
        <dbReference type="ARBA" id="ARBA00023157"/>
    </source>
</evidence>
<protein>
    <recommendedName>
        <fullName evidence="7">Peptidase S1 domain-containing protein</fullName>
    </recommendedName>
</protein>
<dbReference type="InterPro" id="IPR001314">
    <property type="entry name" value="Peptidase_S1A"/>
</dbReference>
<dbReference type="InterPro" id="IPR018114">
    <property type="entry name" value="TRYPSIN_HIS"/>
</dbReference>
<evidence type="ECO:0000259" key="7">
    <source>
        <dbReference type="PROSITE" id="PS50240"/>
    </source>
</evidence>
<keyword evidence="3 6" id="KW-0378">Hydrolase</keyword>
<dbReference type="Gene3D" id="2.40.10.10">
    <property type="entry name" value="Trypsin-like serine proteases"/>
    <property type="match status" value="2"/>
</dbReference>
<evidence type="ECO:0000256" key="6">
    <source>
        <dbReference type="RuleBase" id="RU363034"/>
    </source>
</evidence>
<feature type="non-terminal residue" evidence="8">
    <location>
        <position position="249"/>
    </location>
</feature>
<dbReference type="Proteomes" id="UP000837857">
    <property type="component" value="Chromosome 19"/>
</dbReference>
<evidence type="ECO:0000256" key="2">
    <source>
        <dbReference type="ARBA" id="ARBA00022670"/>
    </source>
</evidence>
<organism evidence="8 9">
    <name type="scientific">Iphiclides podalirius</name>
    <name type="common">scarce swallowtail</name>
    <dbReference type="NCBI Taxonomy" id="110791"/>
    <lineage>
        <taxon>Eukaryota</taxon>
        <taxon>Metazoa</taxon>
        <taxon>Ecdysozoa</taxon>
        <taxon>Arthropoda</taxon>
        <taxon>Hexapoda</taxon>
        <taxon>Insecta</taxon>
        <taxon>Pterygota</taxon>
        <taxon>Neoptera</taxon>
        <taxon>Endopterygota</taxon>
        <taxon>Lepidoptera</taxon>
        <taxon>Glossata</taxon>
        <taxon>Ditrysia</taxon>
        <taxon>Papilionoidea</taxon>
        <taxon>Papilionidae</taxon>
        <taxon>Papilioninae</taxon>
        <taxon>Iphiclides</taxon>
    </lineage>
</organism>
<dbReference type="PRINTS" id="PR00722">
    <property type="entry name" value="CHYMOTRYPSIN"/>
</dbReference>
<dbReference type="PROSITE" id="PS00135">
    <property type="entry name" value="TRYPSIN_SER"/>
    <property type="match status" value="1"/>
</dbReference>
<dbReference type="PROSITE" id="PS50240">
    <property type="entry name" value="TRYPSIN_DOM"/>
    <property type="match status" value="1"/>
</dbReference>
<accession>A0ABN8I6K8</accession>